<evidence type="ECO:0000313" key="4">
    <source>
        <dbReference type="Proteomes" id="UP000596248"/>
    </source>
</evidence>
<gene>
    <name evidence="3" type="ORF">JNE38_28780</name>
</gene>
<keyword evidence="1 3" id="KW-0378">Hydrolase</keyword>
<sequence>MKEGAALLWLPGWGMPNELFDPVRRCFPSCHHVIPDFTGVTEPGDFMDALIDHRGRISDRRVIVIGWSMGGMLAQRLAAHFPVSGLVLISTTGRFVRSKDMRSKGWPDNYVTRMERGLAENRERVMAAFYQSVLTERERRENRSLFDSHAQNGWTQAALQAGLAYLREEDCRPFSSTLSCPSTIIHGKDDTVCPIAAGEELAASIHRAMFIPIDDCGHAPLLFHPDVVCQAIQRMVEARE</sequence>
<dbReference type="GO" id="GO:0016787">
    <property type="term" value="F:hydrolase activity"/>
    <property type="evidence" value="ECO:0007669"/>
    <property type="project" value="UniProtKB-KW"/>
</dbReference>
<evidence type="ECO:0000313" key="3">
    <source>
        <dbReference type="EMBL" id="QRG67384.1"/>
    </source>
</evidence>
<name>A0ABX7FMA0_BRECH</name>
<reference evidence="3 4" key="1">
    <citation type="submission" date="2021-01" db="EMBL/GenBank/DDBJ databases">
        <title>Identification of strong promoters based on the transcriptome of Brevibacillus choshinensis.</title>
        <authorList>
            <person name="Yao D."/>
            <person name="Zhang K."/>
            <person name="Wu J."/>
        </authorList>
    </citation>
    <scope>NUCLEOTIDE SEQUENCE [LARGE SCALE GENOMIC DNA]</scope>
    <source>
        <strain evidence="3 4">HPD31-SP3</strain>
    </source>
</reference>
<keyword evidence="4" id="KW-1185">Reference proteome</keyword>
<dbReference type="Pfam" id="PF12697">
    <property type="entry name" value="Abhydrolase_6"/>
    <property type="match status" value="1"/>
</dbReference>
<dbReference type="Gene3D" id="3.40.50.1820">
    <property type="entry name" value="alpha/beta hydrolase"/>
    <property type="match status" value="1"/>
</dbReference>
<dbReference type="InterPro" id="IPR029058">
    <property type="entry name" value="AB_hydrolase_fold"/>
</dbReference>
<dbReference type="PANTHER" id="PTHR43798:SF31">
    <property type="entry name" value="AB HYDROLASE SUPERFAMILY PROTEIN YCLE"/>
    <property type="match status" value="1"/>
</dbReference>
<dbReference type="PANTHER" id="PTHR43798">
    <property type="entry name" value="MONOACYLGLYCEROL LIPASE"/>
    <property type="match status" value="1"/>
</dbReference>
<feature type="domain" description="AB hydrolase-1" evidence="2">
    <location>
        <begin position="7"/>
        <end position="230"/>
    </location>
</feature>
<evidence type="ECO:0000259" key="2">
    <source>
        <dbReference type="Pfam" id="PF12697"/>
    </source>
</evidence>
<dbReference type="InterPro" id="IPR000073">
    <property type="entry name" value="AB_hydrolase_1"/>
</dbReference>
<dbReference type="EMBL" id="CP069127">
    <property type="protein sequence ID" value="QRG67384.1"/>
    <property type="molecule type" value="Genomic_DNA"/>
</dbReference>
<protein>
    <submittedName>
        <fullName evidence="3">Alpha/beta hydrolase</fullName>
    </submittedName>
</protein>
<dbReference type="SUPFAM" id="SSF53474">
    <property type="entry name" value="alpha/beta-Hydrolases"/>
    <property type="match status" value="1"/>
</dbReference>
<accession>A0ABX7FMA0</accession>
<dbReference type="RefSeq" id="WP_203354440.1">
    <property type="nucleotide sequence ID" value="NZ_CP069127.1"/>
</dbReference>
<proteinExistence type="predicted"/>
<evidence type="ECO:0000256" key="1">
    <source>
        <dbReference type="ARBA" id="ARBA00022801"/>
    </source>
</evidence>
<dbReference type="InterPro" id="IPR050266">
    <property type="entry name" value="AB_hydrolase_sf"/>
</dbReference>
<organism evidence="3 4">
    <name type="scientific">Brevibacillus choshinensis</name>
    <dbReference type="NCBI Taxonomy" id="54911"/>
    <lineage>
        <taxon>Bacteria</taxon>
        <taxon>Bacillati</taxon>
        <taxon>Bacillota</taxon>
        <taxon>Bacilli</taxon>
        <taxon>Bacillales</taxon>
        <taxon>Paenibacillaceae</taxon>
        <taxon>Brevibacillus</taxon>
    </lineage>
</organism>
<dbReference type="Proteomes" id="UP000596248">
    <property type="component" value="Chromosome"/>
</dbReference>